<feature type="region of interest" description="Disordered" evidence="10">
    <location>
        <begin position="270"/>
        <end position="374"/>
    </location>
</feature>
<protein>
    <recommendedName>
        <fullName evidence="4">Probable E3 ubiquitin ligase complex SCF subunit sconB</fullName>
    </recommendedName>
    <alternativeName>
        <fullName evidence="8">Sulfur controller B</fullName>
    </alternativeName>
    <alternativeName>
        <fullName evidence="7">Sulfur metabolite repression control protein B</fullName>
    </alternativeName>
</protein>
<feature type="compositionally biased region" description="Polar residues" evidence="10">
    <location>
        <begin position="362"/>
        <end position="374"/>
    </location>
</feature>
<name>A0A1J9QF21_9EURO</name>
<evidence type="ECO:0000256" key="3">
    <source>
        <dbReference type="ARBA" id="ARBA00011725"/>
    </source>
</evidence>
<dbReference type="InterPro" id="IPR001810">
    <property type="entry name" value="F-box_dom"/>
</dbReference>
<comment type="similarity">
    <text evidence="2">Belongs to the WD repeat MET30/SCONB/SCON-2 family.</text>
</comment>
<dbReference type="InterPro" id="IPR015943">
    <property type="entry name" value="WD40/YVTN_repeat-like_dom_sf"/>
</dbReference>
<evidence type="ECO:0000259" key="11">
    <source>
        <dbReference type="PROSITE" id="PS50181"/>
    </source>
</evidence>
<dbReference type="STRING" id="1658174.A0A1J9QF21"/>
<dbReference type="SMART" id="SM00320">
    <property type="entry name" value="WD40"/>
    <property type="match status" value="7"/>
</dbReference>
<feature type="repeat" description="WD" evidence="9">
    <location>
        <begin position="497"/>
        <end position="540"/>
    </location>
</feature>
<feature type="repeat" description="WD" evidence="9">
    <location>
        <begin position="630"/>
        <end position="669"/>
    </location>
</feature>
<feature type="region of interest" description="Disordered" evidence="10">
    <location>
        <begin position="756"/>
        <end position="788"/>
    </location>
</feature>
<dbReference type="VEuPathDB" id="FungiDB:ACJ73_01179"/>
<feature type="repeat" description="WD" evidence="9">
    <location>
        <begin position="456"/>
        <end position="495"/>
    </location>
</feature>
<dbReference type="EMBL" id="LGTZ01000100">
    <property type="protein sequence ID" value="OJD27422.1"/>
    <property type="molecule type" value="Genomic_DNA"/>
</dbReference>
<proteinExistence type="inferred from homology"/>
<evidence type="ECO:0000256" key="4">
    <source>
        <dbReference type="ARBA" id="ARBA00015819"/>
    </source>
</evidence>
<feature type="compositionally biased region" description="Basic and acidic residues" evidence="10">
    <location>
        <begin position="347"/>
        <end position="361"/>
    </location>
</feature>
<dbReference type="InterPro" id="IPR019775">
    <property type="entry name" value="WD40_repeat_CS"/>
</dbReference>
<evidence type="ECO:0000256" key="2">
    <source>
        <dbReference type="ARBA" id="ARBA00007968"/>
    </source>
</evidence>
<dbReference type="Pfam" id="PF12937">
    <property type="entry name" value="F-box-like"/>
    <property type="match status" value="1"/>
</dbReference>
<comment type="function">
    <text evidence="1">Component of the SCF(sconB) E3 ubiquitin ligase complex involved in the regulation of sulfur metabolite repression, probably by mediating the inactivation or degradation of the metR transcription factor.</text>
</comment>
<dbReference type="InterPro" id="IPR001680">
    <property type="entry name" value="WD40_rpt"/>
</dbReference>
<dbReference type="PROSITE" id="PS50181">
    <property type="entry name" value="FBOX"/>
    <property type="match status" value="1"/>
</dbReference>
<dbReference type="InterPro" id="IPR020472">
    <property type="entry name" value="WD40_PAC1"/>
</dbReference>
<dbReference type="CDD" id="cd00200">
    <property type="entry name" value="WD40"/>
    <property type="match status" value="1"/>
</dbReference>
<dbReference type="Gene3D" id="1.20.1280.50">
    <property type="match status" value="1"/>
</dbReference>
<dbReference type="OrthoDB" id="19711at2759"/>
<dbReference type="PROSITE" id="PS50082">
    <property type="entry name" value="WD_REPEATS_2"/>
    <property type="match status" value="5"/>
</dbReference>
<evidence type="ECO:0000313" key="13">
    <source>
        <dbReference type="Proteomes" id="UP000242791"/>
    </source>
</evidence>
<dbReference type="PROSITE" id="PS00678">
    <property type="entry name" value="WD_REPEATS_1"/>
    <property type="match status" value="2"/>
</dbReference>
<evidence type="ECO:0000256" key="7">
    <source>
        <dbReference type="ARBA" id="ARBA00030034"/>
    </source>
</evidence>
<dbReference type="InterPro" id="IPR036322">
    <property type="entry name" value="WD40_repeat_dom_sf"/>
</dbReference>
<evidence type="ECO:0000256" key="9">
    <source>
        <dbReference type="PROSITE-ProRule" id="PRU00221"/>
    </source>
</evidence>
<dbReference type="InterPro" id="IPR050995">
    <property type="entry name" value="WD-F-box_domain-protein"/>
</dbReference>
<evidence type="ECO:0000256" key="6">
    <source>
        <dbReference type="ARBA" id="ARBA00022737"/>
    </source>
</evidence>
<keyword evidence="6" id="KW-0677">Repeat</keyword>
<reference evidence="12 13" key="1">
    <citation type="submission" date="2015-08" db="EMBL/GenBank/DDBJ databases">
        <title>Emmonsia species relationships and genome sequence.</title>
        <authorList>
            <person name="Cuomo C.A."/>
            <person name="Schwartz I.S."/>
            <person name="Kenyon C."/>
            <person name="De Hoog G.S."/>
            <person name="Govender N.P."/>
            <person name="Botha A."/>
            <person name="Moreno L."/>
            <person name="De Vries M."/>
            <person name="Munoz J.F."/>
            <person name="Stielow J.B."/>
        </authorList>
    </citation>
    <scope>NUCLEOTIDE SEQUENCE [LARGE SCALE GENOMIC DNA]</scope>
    <source>
        <strain evidence="12 13">EI222</strain>
    </source>
</reference>
<dbReference type="SUPFAM" id="SSF81383">
    <property type="entry name" value="F-box domain"/>
    <property type="match status" value="1"/>
</dbReference>
<dbReference type="PROSITE" id="PS50294">
    <property type="entry name" value="WD_REPEATS_REGION"/>
    <property type="match status" value="5"/>
</dbReference>
<accession>A0A1J9QF21</accession>
<sequence>MFGHVELSQLHLATYDHDHDHDYHHLHPVPSRRGRRMFPIYMSFATYFATILLPPKLFLSTDQEYISSSTLSVPRLSRPLCLVARQISVSARGDILMERDSAAATAAPGAAHLPKLPGGKYRGEFAPPSALGSFKLDEGYSDETRSQAENEVAQTSDEGVSLPSWILAHSEADRAELAYSILRTLRTSTISSVVDRLTPLLHMDPVLKLPPEITSEIFSYLDTSTLLTAALASRAWRERIIDSRLWRHLYIQQGWRFDMDAVRTFEQSLSKPPFSHNRKSRTRRSDTDMGQPKLKKRVPSGWIDSRRGSRVDNNNMQDASPPWNEQHEAVEADGTSASEMTTVPDAEGDHEMRDASYDDHSAGSSPDQNQPRQSIYFSSPQLSYISGRADSSARYPSFHSPLTNYTPQAKAPHRLTLNGTSRLNWPYLYRQRQKLENNWRKGRFVNFQLPHPAYPSEAHTACVYTIQFSGKWLVSGSRDKTVRVWNLETRRLRGSPLIGHCKSVLCLQFDPSAEEDIIISGSSDRSVIVWRFSTGEKIHELANAHQDSVLNLRFDKRFLVTCSKDKLIKVWNRRELDPTEKDYPSFFNGAGVRYPTYIVDTSLISPSTLEAQIANRHIKTLPPYSLLMTLDGHGAAVNAIQIDENEIVSASGDRVIKVWDIHNGACLKTLIGHKKGIACVQFDSRRIVSGSNDDTVRIYDHASGAEVACLHGHRGLVRTVQAGFGDPPGAEETLRLEAMAVDTQYWKARLRGDISESSSAARRQQRSCPVRSSGSRNPNDIMALGAKIPPGGGGSSWARIVSGSYDESIIIWKKDQEGKWVIGQRLRQDEAARAAAANVIPDPTLANQPIPPLPGQSPQVLMGPHSMSQSSQQITPASAAIQSNMPIAMGIANDAGPPYLNTMNQHHPQPLQQAQGPLHGANRPLPVPAPHPTARIFKLQFDARQLICASLDHRIVGWDFACNDHELEWACQFFTGL</sequence>
<keyword evidence="13" id="KW-1185">Reference proteome</keyword>
<evidence type="ECO:0000256" key="10">
    <source>
        <dbReference type="SAM" id="MobiDB-lite"/>
    </source>
</evidence>
<feature type="repeat" description="WD" evidence="9">
    <location>
        <begin position="670"/>
        <end position="709"/>
    </location>
</feature>
<dbReference type="PRINTS" id="PR00320">
    <property type="entry name" value="GPROTEINBRPT"/>
</dbReference>
<organism evidence="12 13">
    <name type="scientific">Blastomyces percursus</name>
    <dbReference type="NCBI Taxonomy" id="1658174"/>
    <lineage>
        <taxon>Eukaryota</taxon>
        <taxon>Fungi</taxon>
        <taxon>Dikarya</taxon>
        <taxon>Ascomycota</taxon>
        <taxon>Pezizomycotina</taxon>
        <taxon>Eurotiomycetes</taxon>
        <taxon>Eurotiomycetidae</taxon>
        <taxon>Onygenales</taxon>
        <taxon>Ajellomycetaceae</taxon>
        <taxon>Blastomyces</taxon>
    </lineage>
</organism>
<keyword evidence="5 9" id="KW-0853">WD repeat</keyword>
<dbReference type="InterPro" id="IPR036047">
    <property type="entry name" value="F-box-like_dom_sf"/>
</dbReference>
<dbReference type="SMART" id="SM00256">
    <property type="entry name" value="FBOX"/>
    <property type="match status" value="1"/>
</dbReference>
<dbReference type="PANTHER" id="PTHR14604:SF4">
    <property type="entry name" value="F-BOX DOMAIN-CONTAINING PROTEIN"/>
    <property type="match status" value="1"/>
</dbReference>
<dbReference type="Gene3D" id="2.130.10.10">
    <property type="entry name" value="YVTN repeat-like/Quinoprotein amine dehydrogenase"/>
    <property type="match status" value="2"/>
</dbReference>
<comment type="subunit">
    <text evidence="3">Component of the SCF(sconB) E3 ubiquitin ligase complex.</text>
</comment>
<feature type="domain" description="F-box" evidence="11">
    <location>
        <begin position="203"/>
        <end position="249"/>
    </location>
</feature>
<dbReference type="PANTHER" id="PTHR14604">
    <property type="entry name" value="WD40 REPEAT PF20"/>
    <property type="match status" value="1"/>
</dbReference>
<dbReference type="Pfam" id="PF00400">
    <property type="entry name" value="WD40"/>
    <property type="match status" value="5"/>
</dbReference>
<dbReference type="AlphaFoldDB" id="A0A1J9QF21"/>
<dbReference type="SUPFAM" id="SSF50978">
    <property type="entry name" value="WD40 repeat-like"/>
    <property type="match status" value="1"/>
</dbReference>
<evidence type="ECO:0000256" key="5">
    <source>
        <dbReference type="ARBA" id="ARBA00022574"/>
    </source>
</evidence>
<evidence type="ECO:0000256" key="1">
    <source>
        <dbReference type="ARBA" id="ARBA00002730"/>
    </source>
</evidence>
<gene>
    <name evidence="12" type="ORF">ACJ73_01179</name>
</gene>
<feature type="repeat" description="WD" evidence="9">
    <location>
        <begin position="542"/>
        <end position="572"/>
    </location>
</feature>
<evidence type="ECO:0000313" key="12">
    <source>
        <dbReference type="EMBL" id="OJD27422.1"/>
    </source>
</evidence>
<evidence type="ECO:0000256" key="8">
    <source>
        <dbReference type="ARBA" id="ARBA00032113"/>
    </source>
</evidence>
<comment type="caution">
    <text evidence="12">The sequence shown here is derived from an EMBL/GenBank/DDBJ whole genome shotgun (WGS) entry which is preliminary data.</text>
</comment>
<dbReference type="Proteomes" id="UP000242791">
    <property type="component" value="Unassembled WGS sequence"/>
</dbReference>